<dbReference type="OrthoDB" id="4183719at2759"/>
<dbReference type="Proteomes" id="UP000091918">
    <property type="component" value="Unassembled WGS sequence"/>
</dbReference>
<sequence length="356" mass="40616">MYTARFLYPQSLSTGLLPMTSNFKLVNAHRIGQKPIHWSLHAFCHETGDDEEFSSLTEEHLKQVYTGVYPTNFPREAIRLKTTPREHFLLSKKFDSDESDKPKAKRLHFNRKKSATSILHRPTPTHEAIVRATRDNFFPKKVANSFEIDTNLTFHIGADGGPISQYNPDFAISSDSRPLFLALEVGFGERYDDLLDTAKEVLLKSLTTKFFVIVKIVEKPLYQSPLKLSDHFSKSRSEIPIPLNLSPENCHRSDADPEGPLMVNGLRWVGKISAFWEVWSRDALGNPIIHEERVSFYGPDAQSRTLKLDLTELDENCGEISIDSSVFAQAVHKSRFQLAVYRCNNFIMSCQKEKKP</sequence>
<accession>A0A1B7P6G8</accession>
<evidence type="ECO:0000313" key="2">
    <source>
        <dbReference type="Proteomes" id="UP000091918"/>
    </source>
</evidence>
<dbReference type="EMBL" id="LGUA01000061">
    <property type="protein sequence ID" value="OAX84636.1"/>
    <property type="molecule type" value="Genomic_DNA"/>
</dbReference>
<dbReference type="AlphaFoldDB" id="A0A1B7P6G8"/>
<keyword evidence="2" id="KW-1185">Reference proteome</keyword>
<proteinExistence type="predicted"/>
<evidence type="ECO:0000313" key="1">
    <source>
        <dbReference type="EMBL" id="OAX84636.1"/>
    </source>
</evidence>
<gene>
    <name evidence="1" type="ORF">ACJ72_01000</name>
</gene>
<protein>
    <submittedName>
        <fullName evidence="1">Uncharacterized protein</fullName>
    </submittedName>
</protein>
<reference evidence="1 2" key="1">
    <citation type="submission" date="2015-07" db="EMBL/GenBank/DDBJ databases">
        <title>Emmonsia species relationships and genome sequence.</title>
        <authorList>
            <person name="Cuomo C.A."/>
            <person name="Schwartz I.S."/>
            <person name="Kenyon C."/>
            <person name="de Hoog G.S."/>
            <person name="Govender N.P."/>
            <person name="Botha A."/>
            <person name="Moreno L."/>
            <person name="de Vries M."/>
            <person name="Munoz J.F."/>
            <person name="Stielow J.B."/>
        </authorList>
    </citation>
    <scope>NUCLEOTIDE SEQUENCE [LARGE SCALE GENOMIC DNA]</scope>
    <source>
        <strain evidence="1 2">CBS 136260</strain>
    </source>
</reference>
<organism evidence="1 2">
    <name type="scientific">Emergomyces africanus</name>
    <dbReference type="NCBI Taxonomy" id="1955775"/>
    <lineage>
        <taxon>Eukaryota</taxon>
        <taxon>Fungi</taxon>
        <taxon>Dikarya</taxon>
        <taxon>Ascomycota</taxon>
        <taxon>Pezizomycotina</taxon>
        <taxon>Eurotiomycetes</taxon>
        <taxon>Eurotiomycetidae</taxon>
        <taxon>Onygenales</taxon>
        <taxon>Ajellomycetaceae</taxon>
        <taxon>Emergomyces</taxon>
    </lineage>
</organism>
<comment type="caution">
    <text evidence="1">The sequence shown here is derived from an EMBL/GenBank/DDBJ whole genome shotgun (WGS) entry which is preliminary data.</text>
</comment>
<name>A0A1B7P6G8_9EURO</name>